<evidence type="ECO:0000313" key="3">
    <source>
        <dbReference type="Proteomes" id="UP000187486"/>
    </source>
</evidence>
<reference evidence="2 3" key="1">
    <citation type="submission" date="2016-01" db="EMBL/GenBank/DDBJ databases">
        <title>Amycolatopsis coloradensis genome sequencing and assembly.</title>
        <authorList>
            <person name="Mayilraj S."/>
        </authorList>
    </citation>
    <scope>NUCLEOTIDE SEQUENCE [LARGE SCALE GENOMIC DNA]</scope>
    <source>
        <strain evidence="2 3">DSM 44225</strain>
    </source>
</reference>
<keyword evidence="3" id="KW-1185">Reference proteome</keyword>
<dbReference type="EMBL" id="MQUQ01000004">
    <property type="protein sequence ID" value="OLZ54533.1"/>
    <property type="molecule type" value="Genomic_DNA"/>
</dbReference>
<feature type="region of interest" description="Disordered" evidence="1">
    <location>
        <begin position="20"/>
        <end position="53"/>
    </location>
</feature>
<proteinExistence type="predicted"/>
<gene>
    <name evidence="2" type="ORF">BS329_08390</name>
</gene>
<organism evidence="2 3">
    <name type="scientific">Amycolatopsis coloradensis</name>
    <dbReference type="NCBI Taxonomy" id="76021"/>
    <lineage>
        <taxon>Bacteria</taxon>
        <taxon>Bacillati</taxon>
        <taxon>Actinomycetota</taxon>
        <taxon>Actinomycetes</taxon>
        <taxon>Pseudonocardiales</taxon>
        <taxon>Pseudonocardiaceae</taxon>
        <taxon>Amycolatopsis</taxon>
    </lineage>
</organism>
<evidence type="ECO:0000256" key="1">
    <source>
        <dbReference type="SAM" id="MobiDB-lite"/>
    </source>
</evidence>
<name>A0A1R0KYV7_9PSEU</name>
<evidence type="ECO:0000313" key="2">
    <source>
        <dbReference type="EMBL" id="OLZ54533.1"/>
    </source>
</evidence>
<dbReference type="AlphaFoldDB" id="A0A1R0KYV7"/>
<comment type="caution">
    <text evidence="2">The sequence shown here is derived from an EMBL/GenBank/DDBJ whole genome shotgun (WGS) entry which is preliminary data.</text>
</comment>
<sequence>MIDNALVGVAALREDEPDVLLTPASPVPPARLGDLVPDAKSPEEPAAGIAVGTSPLTEAAAPVPPALAPAACWTPERRRVRRPA</sequence>
<dbReference type="Proteomes" id="UP000187486">
    <property type="component" value="Unassembled WGS sequence"/>
</dbReference>
<accession>A0A1R0KYV7</accession>
<protein>
    <submittedName>
        <fullName evidence="2">Uncharacterized protein</fullName>
    </submittedName>
</protein>